<feature type="compositionally biased region" description="Polar residues" evidence="1">
    <location>
        <begin position="101"/>
        <end position="118"/>
    </location>
</feature>
<feature type="compositionally biased region" description="Low complexity" evidence="1">
    <location>
        <begin position="541"/>
        <end position="559"/>
    </location>
</feature>
<protein>
    <recommendedName>
        <fullName evidence="2">Protein kinase domain-containing protein</fullName>
    </recommendedName>
</protein>
<dbReference type="PANTHER" id="PTHR37542:SF1">
    <property type="entry name" value="PRION-INHIBITION AND PROPAGATION HELO DOMAIN-CONTAINING PROTEIN"/>
    <property type="match status" value="1"/>
</dbReference>
<organism evidence="3 4">
    <name type="scientific">Patellaria atrata CBS 101060</name>
    <dbReference type="NCBI Taxonomy" id="1346257"/>
    <lineage>
        <taxon>Eukaryota</taxon>
        <taxon>Fungi</taxon>
        <taxon>Dikarya</taxon>
        <taxon>Ascomycota</taxon>
        <taxon>Pezizomycotina</taxon>
        <taxon>Dothideomycetes</taxon>
        <taxon>Dothideomycetes incertae sedis</taxon>
        <taxon>Patellariales</taxon>
        <taxon>Patellariaceae</taxon>
        <taxon>Patellaria</taxon>
    </lineage>
</organism>
<comment type="caution">
    <text evidence="3">The sequence shown here is derived from an EMBL/GenBank/DDBJ whole genome shotgun (WGS) entry which is preliminary data.</text>
</comment>
<feature type="domain" description="Protein kinase" evidence="2">
    <location>
        <begin position="252"/>
        <end position="665"/>
    </location>
</feature>
<sequence>MPKEFQYLRVRMKTEQYRLLDWAHVANLSENEDDLLISNASKSLLLDVLHQKEQLVNRFGKYDEKYKPLRKPLLTDDSDVYNVSNTHADDPPAYSAVKPDSPTSPDTVNSGLSRSETNLQKRFPQSETLFMRSLDLMDATRKYPKRLKWASWDKQKVEALLIKLSALNDFMMELLNNQQLEKLADKQTRTEYQIIQLNSKIDHLVQIVDAGALLALAHAASSSRRNATNPLRAFLQARNLDDSTDIKDEKSVKMPTLAQLAQFKALISATDSCTLTEDTALNLKLQHSAEEIYNSVELRRNDIHLLDNADPDDSLQETTRTEAIYHAPGSKRRQHVWIEWSTYEPLNFSGEPHPKVLERVKALTALLKENNRKDMFPAPHCVGFFRDTDPAGDDRFRFGLVFEKPASVPHSTRPSSLLELLRDPKLETPSLTDRIALMRRIAEAIERLHAVNWLHKGLRSHNILFFADSGNSSDPDVDIDFAAPLIGGFDYSRPAANEDMTEKPPENAAYDLYRHPRVHGSGAMDMAPYSPHNPAEGNRLYATSSSSSPPMSPTSGTPYYPQTNFRKTYDIYSLGVILLEIAYWQPIDRILEIPDVGSARPSVTIKVRQRLLGEARFLGHVKSFVGNKVREVIWSCLEGPTAFGIHEEKDEREEAVGAELARGFYREVVGRLQEIAV</sequence>
<proteinExistence type="predicted"/>
<name>A0A9P4SGE4_9PEZI</name>
<dbReference type="Proteomes" id="UP000799429">
    <property type="component" value="Unassembled WGS sequence"/>
</dbReference>
<dbReference type="AlphaFoldDB" id="A0A9P4SGE4"/>
<feature type="region of interest" description="Disordered" evidence="1">
    <location>
        <begin position="534"/>
        <end position="559"/>
    </location>
</feature>
<dbReference type="GO" id="GO:0005524">
    <property type="term" value="F:ATP binding"/>
    <property type="evidence" value="ECO:0007669"/>
    <property type="project" value="InterPro"/>
</dbReference>
<dbReference type="InterPro" id="IPR011009">
    <property type="entry name" value="Kinase-like_dom_sf"/>
</dbReference>
<dbReference type="InterPro" id="IPR029498">
    <property type="entry name" value="HeLo_dom"/>
</dbReference>
<dbReference type="Gene3D" id="1.10.510.10">
    <property type="entry name" value="Transferase(Phosphotransferase) domain 1"/>
    <property type="match status" value="1"/>
</dbReference>
<accession>A0A9P4SGE4</accession>
<keyword evidence="4" id="KW-1185">Reference proteome</keyword>
<dbReference type="EMBL" id="MU006091">
    <property type="protein sequence ID" value="KAF2841113.1"/>
    <property type="molecule type" value="Genomic_DNA"/>
</dbReference>
<dbReference type="PANTHER" id="PTHR37542">
    <property type="entry name" value="HELO DOMAIN-CONTAINING PROTEIN-RELATED"/>
    <property type="match status" value="1"/>
</dbReference>
<evidence type="ECO:0000313" key="3">
    <source>
        <dbReference type="EMBL" id="KAF2841113.1"/>
    </source>
</evidence>
<evidence type="ECO:0000256" key="1">
    <source>
        <dbReference type="SAM" id="MobiDB-lite"/>
    </source>
</evidence>
<dbReference type="GO" id="GO:0004672">
    <property type="term" value="F:protein kinase activity"/>
    <property type="evidence" value="ECO:0007669"/>
    <property type="project" value="InterPro"/>
</dbReference>
<dbReference type="InterPro" id="IPR038305">
    <property type="entry name" value="HeLo_sf"/>
</dbReference>
<feature type="region of interest" description="Disordered" evidence="1">
    <location>
        <begin position="80"/>
        <end position="118"/>
    </location>
</feature>
<dbReference type="Pfam" id="PF14479">
    <property type="entry name" value="HeLo"/>
    <property type="match status" value="1"/>
</dbReference>
<dbReference type="Gene3D" id="1.20.120.1020">
    <property type="entry name" value="Prion-inhibition and propagation, HeLo domain"/>
    <property type="match status" value="1"/>
</dbReference>
<evidence type="ECO:0000259" key="2">
    <source>
        <dbReference type="PROSITE" id="PS50011"/>
    </source>
</evidence>
<dbReference type="InterPro" id="IPR000719">
    <property type="entry name" value="Prot_kinase_dom"/>
</dbReference>
<dbReference type="OrthoDB" id="1911848at2759"/>
<gene>
    <name evidence="3" type="ORF">M501DRAFT_1000270</name>
</gene>
<dbReference type="PROSITE" id="PS50011">
    <property type="entry name" value="PROTEIN_KINASE_DOM"/>
    <property type="match status" value="1"/>
</dbReference>
<evidence type="ECO:0000313" key="4">
    <source>
        <dbReference type="Proteomes" id="UP000799429"/>
    </source>
</evidence>
<dbReference type="SUPFAM" id="SSF56112">
    <property type="entry name" value="Protein kinase-like (PK-like)"/>
    <property type="match status" value="1"/>
</dbReference>
<reference evidence="3" key="1">
    <citation type="journal article" date="2020" name="Stud. Mycol.">
        <title>101 Dothideomycetes genomes: a test case for predicting lifestyles and emergence of pathogens.</title>
        <authorList>
            <person name="Haridas S."/>
            <person name="Albert R."/>
            <person name="Binder M."/>
            <person name="Bloem J."/>
            <person name="Labutti K."/>
            <person name="Salamov A."/>
            <person name="Andreopoulos B."/>
            <person name="Baker S."/>
            <person name="Barry K."/>
            <person name="Bills G."/>
            <person name="Bluhm B."/>
            <person name="Cannon C."/>
            <person name="Castanera R."/>
            <person name="Culley D."/>
            <person name="Daum C."/>
            <person name="Ezra D."/>
            <person name="Gonzalez J."/>
            <person name="Henrissat B."/>
            <person name="Kuo A."/>
            <person name="Liang C."/>
            <person name="Lipzen A."/>
            <person name="Lutzoni F."/>
            <person name="Magnuson J."/>
            <person name="Mondo S."/>
            <person name="Nolan M."/>
            <person name="Ohm R."/>
            <person name="Pangilinan J."/>
            <person name="Park H.-J."/>
            <person name="Ramirez L."/>
            <person name="Alfaro M."/>
            <person name="Sun H."/>
            <person name="Tritt A."/>
            <person name="Yoshinaga Y."/>
            <person name="Zwiers L.-H."/>
            <person name="Turgeon B."/>
            <person name="Goodwin S."/>
            <person name="Spatafora J."/>
            <person name="Crous P."/>
            <person name="Grigoriev I."/>
        </authorList>
    </citation>
    <scope>NUCLEOTIDE SEQUENCE</scope>
    <source>
        <strain evidence="3">CBS 101060</strain>
    </source>
</reference>